<protein>
    <submittedName>
        <fullName evidence="1">Uncharacterized protein</fullName>
    </submittedName>
</protein>
<comment type="caution">
    <text evidence="1">The sequence shown here is derived from an EMBL/GenBank/DDBJ whole genome shotgun (WGS) entry which is preliminary data.</text>
</comment>
<proteinExistence type="predicted"/>
<keyword evidence="2" id="KW-1185">Reference proteome</keyword>
<evidence type="ECO:0000313" key="1">
    <source>
        <dbReference type="EMBL" id="NJC33634.1"/>
    </source>
</evidence>
<accession>A0ABX0XK86</accession>
<name>A0ABX0XK86_9SPHN</name>
<dbReference type="Proteomes" id="UP000734218">
    <property type="component" value="Unassembled WGS sequence"/>
</dbReference>
<evidence type="ECO:0000313" key="2">
    <source>
        <dbReference type="Proteomes" id="UP000734218"/>
    </source>
</evidence>
<dbReference type="RefSeq" id="WP_167953598.1">
    <property type="nucleotide sequence ID" value="NZ_JAATJE010000001.1"/>
</dbReference>
<gene>
    <name evidence="1" type="ORF">GGR88_001108</name>
</gene>
<dbReference type="EMBL" id="JAATJE010000001">
    <property type="protein sequence ID" value="NJC33634.1"/>
    <property type="molecule type" value="Genomic_DNA"/>
</dbReference>
<reference evidence="1 2" key="1">
    <citation type="submission" date="2020-03" db="EMBL/GenBank/DDBJ databases">
        <title>Genomic Encyclopedia of Type Strains, Phase IV (KMG-IV): sequencing the most valuable type-strain genomes for metagenomic binning, comparative biology and taxonomic classification.</title>
        <authorList>
            <person name="Goeker M."/>
        </authorList>
    </citation>
    <scope>NUCLEOTIDE SEQUENCE [LARGE SCALE GENOMIC DNA]</scope>
    <source>
        <strain evidence="1 2">DSM 27651</strain>
    </source>
</reference>
<organism evidence="1 2">
    <name type="scientific">Sphingomonas jejuensis</name>
    <dbReference type="NCBI Taxonomy" id="904715"/>
    <lineage>
        <taxon>Bacteria</taxon>
        <taxon>Pseudomonadati</taxon>
        <taxon>Pseudomonadota</taxon>
        <taxon>Alphaproteobacteria</taxon>
        <taxon>Sphingomonadales</taxon>
        <taxon>Sphingomonadaceae</taxon>
        <taxon>Sphingomonas</taxon>
    </lineage>
</organism>
<sequence>MSQAAPAPAAPVLQRMLDCRRLQDGAARLACFDREAATVDAAQQSREIVVLDRDTAERGARAVETERRRFEPFEGVIAGARQQPNGRWVLRLEDGTQWVQADSETVRREPRAGQTVAVRPAAMGSYFANIDGQRAIRVRPLN</sequence>